<dbReference type="Gene3D" id="3.30.420.10">
    <property type="entry name" value="Ribonuclease H-like superfamily/Ribonuclease H"/>
    <property type="match status" value="1"/>
</dbReference>
<evidence type="ECO:0000313" key="3">
    <source>
        <dbReference type="Proteomes" id="UP000887577"/>
    </source>
</evidence>
<dbReference type="GO" id="GO:0003676">
    <property type="term" value="F:nucleic acid binding"/>
    <property type="evidence" value="ECO:0007669"/>
    <property type="project" value="InterPro"/>
</dbReference>
<reference evidence="4" key="1">
    <citation type="submission" date="2022-11" db="UniProtKB">
        <authorList>
            <consortium name="WormBaseParasite"/>
        </authorList>
    </citation>
    <scope>IDENTIFICATION</scope>
</reference>
<dbReference type="PROSITE" id="PS50994">
    <property type="entry name" value="INTEGRASE"/>
    <property type="match status" value="1"/>
</dbReference>
<feature type="region of interest" description="Disordered" evidence="1">
    <location>
        <begin position="249"/>
        <end position="272"/>
    </location>
</feature>
<dbReference type="InterPro" id="IPR050951">
    <property type="entry name" value="Retrovirus_Pol_polyprotein"/>
</dbReference>
<dbReference type="Pfam" id="PF00665">
    <property type="entry name" value="rve"/>
    <property type="match status" value="1"/>
</dbReference>
<dbReference type="SUPFAM" id="SSF53098">
    <property type="entry name" value="Ribonuclease H-like"/>
    <property type="match status" value="1"/>
</dbReference>
<dbReference type="InterPro" id="IPR001584">
    <property type="entry name" value="Integrase_cat-core"/>
</dbReference>
<evidence type="ECO:0000313" key="4">
    <source>
        <dbReference type="WBParaSite" id="PSU_v2.g7831.t1"/>
    </source>
</evidence>
<protein>
    <submittedName>
        <fullName evidence="4">Integrase catalytic domain-containing protein</fullName>
    </submittedName>
</protein>
<sequence>MVLIVVDSCSKWIDAYPMKHANARATTECLLRYCADNGTPRLIVSDNGTQFTSVLFKTFCLENGIKHTTSPVYHPQSNGQAEKMVNVYKRFIKKKALQDVNGFDITVATSQFLLSYRTTPNTATPGRCTPAKAHLGRELRTILDQIRPQIAAEFNENVKQNESFDRHHGAKRRFFEVNTAVFYRLKKDADWYPAIVIKSIGSRLYRLSNTENGKEIRVHANQMKRRNVELPSDHSLRFLRSPDDYDYDNVGSEITQSTRSRTPSSTLSSSYS</sequence>
<name>A0A914Z676_9BILA</name>
<proteinExistence type="predicted"/>
<feature type="compositionally biased region" description="Low complexity" evidence="1">
    <location>
        <begin position="255"/>
        <end position="272"/>
    </location>
</feature>
<organism evidence="3 4">
    <name type="scientific">Panagrolaimus superbus</name>
    <dbReference type="NCBI Taxonomy" id="310955"/>
    <lineage>
        <taxon>Eukaryota</taxon>
        <taxon>Metazoa</taxon>
        <taxon>Ecdysozoa</taxon>
        <taxon>Nematoda</taxon>
        <taxon>Chromadorea</taxon>
        <taxon>Rhabditida</taxon>
        <taxon>Tylenchina</taxon>
        <taxon>Panagrolaimomorpha</taxon>
        <taxon>Panagrolaimoidea</taxon>
        <taxon>Panagrolaimidae</taxon>
        <taxon>Panagrolaimus</taxon>
    </lineage>
</organism>
<accession>A0A914Z676</accession>
<dbReference type="PANTHER" id="PTHR37984:SF5">
    <property type="entry name" value="PROTEIN NYNRIN-LIKE"/>
    <property type="match status" value="1"/>
</dbReference>
<evidence type="ECO:0000259" key="2">
    <source>
        <dbReference type="PROSITE" id="PS50994"/>
    </source>
</evidence>
<dbReference type="InterPro" id="IPR012337">
    <property type="entry name" value="RNaseH-like_sf"/>
</dbReference>
<dbReference type="PANTHER" id="PTHR37984">
    <property type="entry name" value="PROTEIN CBG26694"/>
    <property type="match status" value="1"/>
</dbReference>
<keyword evidence="3" id="KW-1185">Reference proteome</keyword>
<dbReference type="GO" id="GO:0015074">
    <property type="term" value="P:DNA integration"/>
    <property type="evidence" value="ECO:0007669"/>
    <property type="project" value="InterPro"/>
</dbReference>
<dbReference type="InterPro" id="IPR036397">
    <property type="entry name" value="RNaseH_sf"/>
</dbReference>
<dbReference type="Proteomes" id="UP000887577">
    <property type="component" value="Unplaced"/>
</dbReference>
<dbReference type="WBParaSite" id="PSU_v2.g7831.t1">
    <property type="protein sequence ID" value="PSU_v2.g7831.t1"/>
    <property type="gene ID" value="PSU_v2.g7831"/>
</dbReference>
<evidence type="ECO:0000256" key="1">
    <source>
        <dbReference type="SAM" id="MobiDB-lite"/>
    </source>
</evidence>
<dbReference type="AlphaFoldDB" id="A0A914Z676"/>
<feature type="domain" description="Integrase catalytic" evidence="2">
    <location>
        <begin position="1"/>
        <end position="138"/>
    </location>
</feature>